<feature type="non-terminal residue" evidence="2">
    <location>
        <position position="1"/>
    </location>
</feature>
<dbReference type="Proteomes" id="UP000252519">
    <property type="component" value="Unassembled WGS sequence"/>
</dbReference>
<proteinExistence type="predicted"/>
<keyword evidence="1" id="KW-1133">Transmembrane helix</keyword>
<accession>A0A368FZZ8</accession>
<evidence type="ECO:0000313" key="3">
    <source>
        <dbReference type="Proteomes" id="UP000252519"/>
    </source>
</evidence>
<protein>
    <recommendedName>
        <fullName evidence="4">G-protein coupled receptors family 1 profile domain-containing protein</fullName>
    </recommendedName>
</protein>
<gene>
    <name evidence="2" type="ORF">ANCCAN_16409</name>
</gene>
<evidence type="ECO:0000313" key="2">
    <source>
        <dbReference type="EMBL" id="RCN37682.1"/>
    </source>
</evidence>
<keyword evidence="1" id="KW-0472">Membrane</keyword>
<evidence type="ECO:0008006" key="4">
    <source>
        <dbReference type="Google" id="ProtNLM"/>
    </source>
</evidence>
<comment type="caution">
    <text evidence="2">The sequence shown here is derived from an EMBL/GenBank/DDBJ whole genome shotgun (WGS) entry which is preliminary data.</text>
</comment>
<dbReference type="OrthoDB" id="5876466at2759"/>
<name>A0A368FZZ8_ANCCA</name>
<reference evidence="2 3" key="1">
    <citation type="submission" date="2014-10" db="EMBL/GenBank/DDBJ databases">
        <title>Draft genome of the hookworm Ancylostoma caninum.</title>
        <authorList>
            <person name="Mitreva M."/>
        </authorList>
    </citation>
    <scope>NUCLEOTIDE SEQUENCE [LARGE SCALE GENOMIC DNA]</scope>
    <source>
        <strain evidence="2 3">Baltimore</strain>
    </source>
</reference>
<keyword evidence="3" id="KW-1185">Reference proteome</keyword>
<keyword evidence="1" id="KW-0812">Transmembrane</keyword>
<feature type="transmembrane region" description="Helical" evidence="1">
    <location>
        <begin position="53"/>
        <end position="76"/>
    </location>
</feature>
<feature type="transmembrane region" description="Helical" evidence="1">
    <location>
        <begin position="97"/>
        <end position="123"/>
    </location>
</feature>
<dbReference type="EMBL" id="JOJR01000450">
    <property type="protein sequence ID" value="RCN37682.1"/>
    <property type="molecule type" value="Genomic_DNA"/>
</dbReference>
<dbReference type="AlphaFoldDB" id="A0A368FZZ8"/>
<feature type="transmembrane region" description="Helical" evidence="1">
    <location>
        <begin position="12"/>
        <end position="33"/>
    </location>
</feature>
<sequence length="130" mass="15017">LIDPNVYRKGLFSLVTIICVTFELSVGYFISWSTRFVKVKYWCGRKAAFGNSYASFVYAMNIVCYLLAFALTMVCYCKSKYWMDTYSAKQHLARIRYQLMISLLSIILISTPHGISLFSQYIAVVRDVQL</sequence>
<organism evidence="2 3">
    <name type="scientific">Ancylostoma caninum</name>
    <name type="common">Dog hookworm</name>
    <dbReference type="NCBI Taxonomy" id="29170"/>
    <lineage>
        <taxon>Eukaryota</taxon>
        <taxon>Metazoa</taxon>
        <taxon>Ecdysozoa</taxon>
        <taxon>Nematoda</taxon>
        <taxon>Chromadorea</taxon>
        <taxon>Rhabditida</taxon>
        <taxon>Rhabditina</taxon>
        <taxon>Rhabditomorpha</taxon>
        <taxon>Strongyloidea</taxon>
        <taxon>Ancylostomatidae</taxon>
        <taxon>Ancylostomatinae</taxon>
        <taxon>Ancylostoma</taxon>
    </lineage>
</organism>
<evidence type="ECO:0000256" key="1">
    <source>
        <dbReference type="SAM" id="Phobius"/>
    </source>
</evidence>